<keyword evidence="2" id="KW-1185">Reference proteome</keyword>
<dbReference type="KEGG" id="tsl:A3L11_06870"/>
<protein>
    <submittedName>
        <fullName evidence="1">Uncharacterized protein</fullName>
    </submittedName>
</protein>
<evidence type="ECO:0000313" key="2">
    <source>
        <dbReference type="Proteomes" id="UP000250125"/>
    </source>
</evidence>
<dbReference type="OrthoDB" id="98055at2157"/>
<dbReference type="AlphaFoldDB" id="A0A2Z2MNF0"/>
<sequence>MKTRSWEVSISHPWESLQVILSEPEKTLPFFPYFESIDGDTARFKVPRFIFNFGYEFKLAVGFQGRKAVYTFTGDKGILTITFEMTGDRLRVTASWAGFGEALMGKPLENFARGIAEAIRDFCDAQATCPVAELKGDEGVVERITPETAPALIKRIAWELKGKDFVVEGTAEDGTFLSVTVRGGKLLRLDVRDAGGRKSTIEADVPLLELGNEIFEGLPLDKEFRIKVREI</sequence>
<reference evidence="1 2" key="1">
    <citation type="submission" date="2016-04" db="EMBL/GenBank/DDBJ databases">
        <title>Complete genome sequence of Thermococcus siculi type strain RG-20.</title>
        <authorList>
            <person name="Oger P.M."/>
        </authorList>
    </citation>
    <scope>NUCLEOTIDE SEQUENCE [LARGE SCALE GENOMIC DNA]</scope>
    <source>
        <strain evidence="1 2">RG-20</strain>
    </source>
</reference>
<accession>A0A2Z2MNF0</accession>
<name>A0A2Z2MNF0_9EURY</name>
<dbReference type="EMBL" id="CP015103">
    <property type="protein sequence ID" value="ASJ08961.1"/>
    <property type="molecule type" value="Genomic_DNA"/>
</dbReference>
<dbReference type="Gene3D" id="3.30.530.20">
    <property type="match status" value="1"/>
</dbReference>
<dbReference type="InterPro" id="IPR023393">
    <property type="entry name" value="START-like_dom_sf"/>
</dbReference>
<dbReference type="Pfam" id="PF11485">
    <property type="entry name" value="STK_08120-like"/>
    <property type="match status" value="1"/>
</dbReference>
<proteinExistence type="predicted"/>
<evidence type="ECO:0000313" key="1">
    <source>
        <dbReference type="EMBL" id="ASJ08961.1"/>
    </source>
</evidence>
<dbReference type="RefSeq" id="WP_088856198.1">
    <property type="nucleotide sequence ID" value="NZ_CP015103.1"/>
</dbReference>
<dbReference type="GeneID" id="33317946"/>
<organism evidence="1 2">
    <name type="scientific">Thermococcus siculi</name>
    <dbReference type="NCBI Taxonomy" id="72803"/>
    <lineage>
        <taxon>Archaea</taxon>
        <taxon>Methanobacteriati</taxon>
        <taxon>Methanobacteriota</taxon>
        <taxon>Thermococci</taxon>
        <taxon>Thermococcales</taxon>
        <taxon>Thermococcaceae</taxon>
        <taxon>Thermococcus</taxon>
    </lineage>
</organism>
<dbReference type="Proteomes" id="UP000250125">
    <property type="component" value="Chromosome"/>
</dbReference>
<dbReference type="InterPro" id="IPR021578">
    <property type="entry name" value="STK_08120-like"/>
</dbReference>
<gene>
    <name evidence="1" type="ORF">A3L11_06870</name>
</gene>